<reference evidence="2" key="1">
    <citation type="journal article" date="2019" name="Int. J. Syst. Evol. Microbiol.">
        <title>The Global Catalogue of Microorganisms (GCM) 10K type strain sequencing project: providing services to taxonomists for standard genome sequencing and annotation.</title>
        <authorList>
            <consortium name="The Broad Institute Genomics Platform"/>
            <consortium name="The Broad Institute Genome Sequencing Center for Infectious Disease"/>
            <person name="Wu L."/>
            <person name="Ma J."/>
        </authorList>
    </citation>
    <scope>NUCLEOTIDE SEQUENCE [LARGE SCALE GENOMIC DNA]</scope>
    <source>
        <strain evidence="2">CGMCC 1.15304</strain>
    </source>
</reference>
<dbReference type="Proteomes" id="UP001595776">
    <property type="component" value="Unassembled WGS sequence"/>
</dbReference>
<accession>A0ABV8UDI5</accession>
<organism evidence="1 2">
    <name type="scientific">Kordiimonas lipolytica</name>
    <dbReference type="NCBI Taxonomy" id="1662421"/>
    <lineage>
        <taxon>Bacteria</taxon>
        <taxon>Pseudomonadati</taxon>
        <taxon>Pseudomonadota</taxon>
        <taxon>Alphaproteobacteria</taxon>
        <taxon>Kordiimonadales</taxon>
        <taxon>Kordiimonadaceae</taxon>
        <taxon>Kordiimonas</taxon>
    </lineage>
</organism>
<dbReference type="EMBL" id="JBHSCR010000014">
    <property type="protein sequence ID" value="MFC4348946.1"/>
    <property type="molecule type" value="Genomic_DNA"/>
</dbReference>
<evidence type="ECO:0008006" key="3">
    <source>
        <dbReference type="Google" id="ProtNLM"/>
    </source>
</evidence>
<sequence length="418" mass="45701">MIITFNGEDAVPAYGPGTEGNPPTAAQSRTNVVNAVNTAISNRIKAVGDVANVQVIDVFGDLKGAELLNRGEPEQLIFTQLNYFFRASTDVSGLAPLQGVEGLADGGRRRSIGLTSSSLQRSQLTFADFNTIIEIGTFYSVARRGASHKKYGTRIVGFYFKGTNNDGQLLRLYLPDDCGRMRPIQQLVDPTVEDIEGELVGINTGSDYQVGIFKTPLSLKLRDGLDIWRNIINIGATSFSGDSSKYLDSFGMVTSLTPTGNYIDAGSTSEVIFALDFELVDRDGEGPFGTYEMDFQSSNTNRNLLVDQQGKERTWSIPSVSALDVEIGSPFSQKTTHTRTRQQESSGQKQILEKLIQNLPAKYYKLVNFTGTEVGSVDAAIWVTDNLDRKTKITVPLGKKLLLVEEEVEVVQAIIDAI</sequence>
<evidence type="ECO:0000313" key="2">
    <source>
        <dbReference type="Proteomes" id="UP001595776"/>
    </source>
</evidence>
<proteinExistence type="predicted"/>
<comment type="caution">
    <text evidence="1">The sequence shown here is derived from an EMBL/GenBank/DDBJ whole genome shotgun (WGS) entry which is preliminary data.</text>
</comment>
<gene>
    <name evidence="1" type="ORF">ACFO5Q_13920</name>
</gene>
<dbReference type="RefSeq" id="WP_068143635.1">
    <property type="nucleotide sequence ID" value="NZ_JBHSCR010000014.1"/>
</dbReference>
<name>A0ABV8UDI5_9PROT</name>
<keyword evidence="2" id="KW-1185">Reference proteome</keyword>
<evidence type="ECO:0000313" key="1">
    <source>
        <dbReference type="EMBL" id="MFC4348946.1"/>
    </source>
</evidence>
<protein>
    <recommendedName>
        <fullName evidence="3">Virion structural protein</fullName>
    </recommendedName>
</protein>